<dbReference type="STRING" id="1513793.SAMN06296036_101216"/>
<dbReference type="PROSITE" id="PS51832">
    <property type="entry name" value="HD_GYP"/>
    <property type="match status" value="1"/>
</dbReference>
<dbReference type="AlphaFoldDB" id="A0A1Y6B346"/>
<dbReference type="EMBL" id="FWZT01000001">
    <property type="protein sequence ID" value="SME89006.1"/>
    <property type="molecule type" value="Genomic_DNA"/>
</dbReference>
<dbReference type="NCBIfam" id="TIGR00277">
    <property type="entry name" value="HDIG"/>
    <property type="match status" value="1"/>
</dbReference>
<proteinExistence type="predicted"/>
<name>A0A1Y6B346_9BACT</name>
<dbReference type="SMART" id="SM00471">
    <property type="entry name" value="HDc"/>
    <property type="match status" value="1"/>
</dbReference>
<dbReference type="InterPro" id="IPR003607">
    <property type="entry name" value="HD/PDEase_dom"/>
</dbReference>
<sequence>MNIDLYPQTRNSYDVFSVDRITDNSVTDFDLFLDLSETIILYAASGYKWLKDELESLLKNGYGEFLIRKKDSRKAGMYCQLNKIPKIDNELPPYERIKSIEQVGSQFVQCLYDGEITEACIGKAETIARSIANCVGEDKSCIKAISGLADHDYYTYFHSIRVSTYAVAIATEMGLTDEAKIQEIAIGGIFHDIGKKDVGLDIVNKSGALTDEEWTKMRSHPQYGHESIRDSALEFVPQEIILHHHEKLDGSGYPHGMDKKNLLPEVQIATLADVFDALTSTRSYQNKRSRFEALDFMKHKMIGAKLPVEPFKALISCLK</sequence>
<reference evidence="3" key="1">
    <citation type="submission" date="2017-04" db="EMBL/GenBank/DDBJ databases">
        <authorList>
            <person name="Varghese N."/>
            <person name="Submissions S."/>
        </authorList>
    </citation>
    <scope>NUCLEOTIDE SEQUENCE [LARGE SCALE GENOMIC DNA]</scope>
    <source>
        <strain evidence="3">RKEM611</strain>
    </source>
</reference>
<dbReference type="Pfam" id="PF13487">
    <property type="entry name" value="HD_5"/>
    <property type="match status" value="1"/>
</dbReference>
<evidence type="ECO:0000313" key="2">
    <source>
        <dbReference type="EMBL" id="SME89006.1"/>
    </source>
</evidence>
<dbReference type="CDD" id="cd00077">
    <property type="entry name" value="HDc"/>
    <property type="match status" value="1"/>
</dbReference>
<keyword evidence="3" id="KW-1185">Reference proteome</keyword>
<gene>
    <name evidence="2" type="ORF">SAMN06296036_101216</name>
</gene>
<accession>A0A1Y6B346</accession>
<dbReference type="OrthoDB" id="5289593at2"/>
<organism evidence="2 3">
    <name type="scientific">Pseudobacteriovorax antillogorgiicola</name>
    <dbReference type="NCBI Taxonomy" id="1513793"/>
    <lineage>
        <taxon>Bacteria</taxon>
        <taxon>Pseudomonadati</taxon>
        <taxon>Bdellovibrionota</taxon>
        <taxon>Oligoflexia</taxon>
        <taxon>Oligoflexales</taxon>
        <taxon>Pseudobacteriovoracaceae</taxon>
        <taxon>Pseudobacteriovorax</taxon>
    </lineage>
</organism>
<protein>
    <submittedName>
        <fullName evidence="2">HDIG domain-containing protein</fullName>
    </submittedName>
</protein>
<dbReference type="InterPro" id="IPR037522">
    <property type="entry name" value="HD_GYP_dom"/>
</dbReference>
<dbReference type="Gene3D" id="1.10.3210.10">
    <property type="entry name" value="Hypothetical protein af1432"/>
    <property type="match status" value="1"/>
</dbReference>
<evidence type="ECO:0000313" key="3">
    <source>
        <dbReference type="Proteomes" id="UP000192907"/>
    </source>
</evidence>
<dbReference type="RefSeq" id="WP_132314655.1">
    <property type="nucleotide sequence ID" value="NZ_FWZT01000001.1"/>
</dbReference>
<dbReference type="PANTHER" id="PTHR43155">
    <property type="entry name" value="CYCLIC DI-GMP PHOSPHODIESTERASE PA4108-RELATED"/>
    <property type="match status" value="1"/>
</dbReference>
<dbReference type="Proteomes" id="UP000192907">
    <property type="component" value="Unassembled WGS sequence"/>
</dbReference>
<dbReference type="InterPro" id="IPR006675">
    <property type="entry name" value="HDIG_dom"/>
</dbReference>
<dbReference type="PANTHER" id="PTHR43155:SF2">
    <property type="entry name" value="CYCLIC DI-GMP PHOSPHODIESTERASE PA4108"/>
    <property type="match status" value="1"/>
</dbReference>
<feature type="domain" description="HD-GYP" evidence="1">
    <location>
        <begin position="133"/>
        <end position="319"/>
    </location>
</feature>
<dbReference type="SUPFAM" id="SSF109604">
    <property type="entry name" value="HD-domain/PDEase-like"/>
    <property type="match status" value="1"/>
</dbReference>
<evidence type="ECO:0000259" key="1">
    <source>
        <dbReference type="PROSITE" id="PS51832"/>
    </source>
</evidence>